<dbReference type="InterPro" id="IPR029731">
    <property type="entry name" value="OSGIN1/2"/>
</dbReference>
<dbReference type="PANTHER" id="PTHR15192:SF8">
    <property type="entry name" value="FAD_NAD(P)-BINDING DOMAIN-CONTAINING PROTEIN"/>
    <property type="match status" value="1"/>
</dbReference>
<dbReference type="SUPFAM" id="SSF51905">
    <property type="entry name" value="FAD/NAD(P)-binding domain"/>
    <property type="match status" value="1"/>
</dbReference>
<dbReference type="PANTHER" id="PTHR15192">
    <property type="entry name" value="PROTEIN CBG05349"/>
    <property type="match status" value="1"/>
</dbReference>
<reference evidence="1 2" key="1">
    <citation type="submission" date="2024-02" db="EMBL/GenBank/DDBJ databases">
        <authorList>
            <person name="Chen Y."/>
            <person name="Shah S."/>
            <person name="Dougan E. K."/>
            <person name="Thang M."/>
            <person name="Chan C."/>
        </authorList>
    </citation>
    <scope>NUCLEOTIDE SEQUENCE [LARGE SCALE GENOMIC DNA]</scope>
</reference>
<protein>
    <submittedName>
        <fullName evidence="1">Oxidative stress-induced growth inhibitor 2 (HT41)</fullName>
    </submittedName>
</protein>
<dbReference type="Proteomes" id="UP001642464">
    <property type="component" value="Unassembled WGS sequence"/>
</dbReference>
<keyword evidence="2" id="KW-1185">Reference proteome</keyword>
<sequence length="430" mass="46359">MGGVESTAVEDVADVAIVGNGPSALALAAALSGLVPEVKASSARDPTVSELVRRLQGKALDEIKLPEDAKLPGRRCLNPMAAVIDALRYPDGDGHGDSMLRYGQLKPLMPHVIIGAGPPGGSWQSMSPSTVTLSPGSWMDLPGHSLADHLRGELASDEAHELHRYYGSSEALAAARVPRWLVAEYYSTYARRLTSTEFVQGTVQSMERDEDGFWRLQISMPGEDADSECKTIKAKAVALATGTADVPRRLNITGEDLDFVTHRPPIHNQALMARIGHLLVVGAGLSAADAILHALGLRADGINVRVTHVFRGKAEDTKIGKMFGDSHGASMYRDEEWLAQLMRQKASDPRYTAKAESDLQEILEDGSCVIKRKEGEETISEVSVVALLLGAGPSLHFLPPSLRRAQRLQPYVPLTRTVPGEMGKGWKEGL</sequence>
<dbReference type="EMBL" id="CAXAMM010019513">
    <property type="protein sequence ID" value="CAK9045889.1"/>
    <property type="molecule type" value="Genomic_DNA"/>
</dbReference>
<gene>
    <name evidence="1" type="ORF">SCF082_LOCUS25895</name>
</gene>
<organism evidence="1 2">
    <name type="scientific">Durusdinium trenchii</name>
    <dbReference type="NCBI Taxonomy" id="1381693"/>
    <lineage>
        <taxon>Eukaryota</taxon>
        <taxon>Sar</taxon>
        <taxon>Alveolata</taxon>
        <taxon>Dinophyceae</taxon>
        <taxon>Suessiales</taxon>
        <taxon>Symbiodiniaceae</taxon>
        <taxon>Durusdinium</taxon>
    </lineage>
</organism>
<evidence type="ECO:0000313" key="1">
    <source>
        <dbReference type="EMBL" id="CAK9045889.1"/>
    </source>
</evidence>
<dbReference type="InterPro" id="IPR036188">
    <property type="entry name" value="FAD/NAD-bd_sf"/>
</dbReference>
<evidence type="ECO:0000313" key="2">
    <source>
        <dbReference type="Proteomes" id="UP001642464"/>
    </source>
</evidence>
<comment type="caution">
    <text evidence="1">The sequence shown here is derived from an EMBL/GenBank/DDBJ whole genome shotgun (WGS) entry which is preliminary data.</text>
</comment>
<dbReference type="Gene3D" id="3.50.50.60">
    <property type="entry name" value="FAD/NAD(P)-binding domain"/>
    <property type="match status" value="1"/>
</dbReference>
<proteinExistence type="predicted"/>
<name>A0ABP0M549_9DINO</name>
<dbReference type="Pfam" id="PF13738">
    <property type="entry name" value="Pyr_redox_3"/>
    <property type="match status" value="1"/>
</dbReference>
<accession>A0ABP0M549</accession>